<evidence type="ECO:0008006" key="5">
    <source>
        <dbReference type="Google" id="ProtNLM"/>
    </source>
</evidence>
<evidence type="ECO:0000313" key="4">
    <source>
        <dbReference type="Proteomes" id="UP000242715"/>
    </source>
</evidence>
<dbReference type="Gene3D" id="1.25.40.10">
    <property type="entry name" value="Tetratricopeptide repeat domain"/>
    <property type="match status" value="2"/>
</dbReference>
<dbReference type="EMBL" id="DF973297">
    <property type="protein sequence ID" value="GAU24798.1"/>
    <property type="molecule type" value="Genomic_DNA"/>
</dbReference>
<organism evidence="3 4">
    <name type="scientific">Trifolium subterraneum</name>
    <name type="common">Subterranean clover</name>
    <dbReference type="NCBI Taxonomy" id="3900"/>
    <lineage>
        <taxon>Eukaryota</taxon>
        <taxon>Viridiplantae</taxon>
        <taxon>Streptophyta</taxon>
        <taxon>Embryophyta</taxon>
        <taxon>Tracheophyta</taxon>
        <taxon>Spermatophyta</taxon>
        <taxon>Magnoliopsida</taxon>
        <taxon>eudicotyledons</taxon>
        <taxon>Gunneridae</taxon>
        <taxon>Pentapetalae</taxon>
        <taxon>rosids</taxon>
        <taxon>fabids</taxon>
        <taxon>Fabales</taxon>
        <taxon>Fabaceae</taxon>
        <taxon>Papilionoideae</taxon>
        <taxon>50 kb inversion clade</taxon>
        <taxon>NPAAA clade</taxon>
        <taxon>Hologalegina</taxon>
        <taxon>IRL clade</taxon>
        <taxon>Trifolieae</taxon>
        <taxon>Trifolium</taxon>
    </lineage>
</organism>
<evidence type="ECO:0000256" key="1">
    <source>
        <dbReference type="ARBA" id="ARBA00022737"/>
    </source>
</evidence>
<dbReference type="InterPro" id="IPR002885">
    <property type="entry name" value="PPR_rpt"/>
</dbReference>
<keyword evidence="1" id="KW-0677">Repeat</keyword>
<gene>
    <name evidence="3" type="ORF">TSUD_157110</name>
</gene>
<dbReference type="Pfam" id="PF01535">
    <property type="entry name" value="PPR"/>
    <property type="match status" value="1"/>
</dbReference>
<accession>A0A2Z6M1V0</accession>
<dbReference type="GO" id="GO:0003723">
    <property type="term" value="F:RNA binding"/>
    <property type="evidence" value="ECO:0007669"/>
    <property type="project" value="InterPro"/>
</dbReference>
<dbReference type="Proteomes" id="UP000242715">
    <property type="component" value="Unassembled WGS sequence"/>
</dbReference>
<dbReference type="FunFam" id="1.25.40.10:FF:000470">
    <property type="entry name" value="Pentatricopeptide repeat-containing protein At5g66520"/>
    <property type="match status" value="1"/>
</dbReference>
<keyword evidence="4" id="KW-1185">Reference proteome</keyword>
<dbReference type="PANTHER" id="PTHR47926">
    <property type="entry name" value="PENTATRICOPEPTIDE REPEAT-CONTAINING PROTEIN"/>
    <property type="match status" value="1"/>
</dbReference>
<dbReference type="PROSITE" id="PS51375">
    <property type="entry name" value="PPR"/>
    <property type="match status" value="2"/>
</dbReference>
<dbReference type="InterPro" id="IPR011990">
    <property type="entry name" value="TPR-like_helical_dom_sf"/>
</dbReference>
<evidence type="ECO:0000313" key="3">
    <source>
        <dbReference type="EMBL" id="GAU24798.1"/>
    </source>
</evidence>
<proteinExistence type="predicted"/>
<dbReference type="PANTHER" id="PTHR47926:SF485">
    <property type="entry name" value="REPEAT-LIKE SUPERFAMILY PROTEIN, PUTATIVE-RELATED"/>
    <property type="match status" value="1"/>
</dbReference>
<dbReference type="InterPro" id="IPR046960">
    <property type="entry name" value="PPR_At4g14850-like_plant"/>
</dbReference>
<dbReference type="GO" id="GO:0009451">
    <property type="term" value="P:RNA modification"/>
    <property type="evidence" value="ECO:0007669"/>
    <property type="project" value="InterPro"/>
</dbReference>
<protein>
    <recommendedName>
        <fullName evidence="5">Pentatricopeptide repeat-containing protein</fullName>
    </recommendedName>
</protein>
<feature type="repeat" description="PPR" evidence="2">
    <location>
        <begin position="185"/>
        <end position="219"/>
    </location>
</feature>
<dbReference type="NCBIfam" id="TIGR00756">
    <property type="entry name" value="PPR"/>
    <property type="match status" value="3"/>
</dbReference>
<feature type="repeat" description="PPR" evidence="2">
    <location>
        <begin position="83"/>
        <end position="118"/>
    </location>
</feature>
<name>A0A2Z6M1V0_TRISU</name>
<dbReference type="OrthoDB" id="185373at2759"/>
<evidence type="ECO:0000256" key="2">
    <source>
        <dbReference type="PROSITE-ProRule" id="PRU00708"/>
    </source>
</evidence>
<sequence>MAVRMKHAWTCSNTRWMKSEEQLLSTLESCDGIKQFNQVHTQLIIHGLFQHSLVASRAIKKLCSHPRTTPRATLLFDNLHHPDAFLCNTIIRSYLRSSNFSAAFSFYYYKMIARWVPPNHYTFPLILKLCTDNGCRREGEKGHARVIKFGFEFDLFVRNSLIRMYSVFGRIYDARLLFDASYVLDLVSYNTMIDGYVKNGEIGVARKLFDEMNVVSWNSLLALHVRVKNFGECLRMFERMIESGEAMPNEATLVSVLTACANLGKLSLGALMKMSIGDSIETENVMLR</sequence>
<reference evidence="4" key="1">
    <citation type="journal article" date="2017" name="Front. Plant Sci.">
        <title>Climate Clever Clovers: New Paradigm to Reduce the Environmental Footprint of Ruminants by Breeding Low Methanogenic Forages Utilizing Haplotype Variation.</title>
        <authorList>
            <person name="Kaur P."/>
            <person name="Appels R."/>
            <person name="Bayer P.E."/>
            <person name="Keeble-Gagnere G."/>
            <person name="Wang J."/>
            <person name="Hirakawa H."/>
            <person name="Shirasawa K."/>
            <person name="Vercoe P."/>
            <person name="Stefanova K."/>
            <person name="Durmic Z."/>
            <person name="Nichols P."/>
            <person name="Revell C."/>
            <person name="Isobe S.N."/>
            <person name="Edwards D."/>
            <person name="Erskine W."/>
        </authorList>
    </citation>
    <scope>NUCLEOTIDE SEQUENCE [LARGE SCALE GENOMIC DNA]</scope>
    <source>
        <strain evidence="4">cv. Daliak</strain>
    </source>
</reference>
<dbReference type="Pfam" id="PF12854">
    <property type="entry name" value="PPR_1"/>
    <property type="match status" value="1"/>
</dbReference>
<dbReference type="AlphaFoldDB" id="A0A2Z6M1V0"/>